<feature type="transmembrane region" description="Helical" evidence="6">
    <location>
        <begin position="591"/>
        <end position="613"/>
    </location>
</feature>
<feature type="transmembrane region" description="Helical" evidence="6">
    <location>
        <begin position="625"/>
        <end position="646"/>
    </location>
</feature>
<dbReference type="AlphaFoldDB" id="A0A3B0KGD2"/>
<dbReference type="InterPro" id="IPR036259">
    <property type="entry name" value="MFS_trans_sf"/>
</dbReference>
<keyword evidence="2" id="KW-0813">Transport</keyword>
<proteinExistence type="predicted"/>
<comment type="subcellular location">
    <subcellularLocation>
        <location evidence="1">Membrane</location>
        <topology evidence="1">Multi-pass membrane protein</topology>
    </subcellularLocation>
</comment>
<evidence type="ECO:0000256" key="1">
    <source>
        <dbReference type="ARBA" id="ARBA00004141"/>
    </source>
</evidence>
<keyword evidence="5 6" id="KW-0472">Membrane</keyword>
<dbReference type="GO" id="GO:0008506">
    <property type="term" value="F:sucrose:proton symporter activity"/>
    <property type="evidence" value="ECO:0007669"/>
    <property type="project" value="TreeGrafter"/>
</dbReference>
<dbReference type="PANTHER" id="PTHR19432">
    <property type="entry name" value="SUGAR TRANSPORTER"/>
    <property type="match status" value="1"/>
</dbReference>
<evidence type="ECO:0000256" key="2">
    <source>
        <dbReference type="ARBA" id="ARBA00022448"/>
    </source>
</evidence>
<organism evidence="7 8">
    <name type="scientific">Drosophila guanche</name>
    <name type="common">Fruit fly</name>
    <dbReference type="NCBI Taxonomy" id="7266"/>
    <lineage>
        <taxon>Eukaryota</taxon>
        <taxon>Metazoa</taxon>
        <taxon>Ecdysozoa</taxon>
        <taxon>Arthropoda</taxon>
        <taxon>Hexapoda</taxon>
        <taxon>Insecta</taxon>
        <taxon>Pterygota</taxon>
        <taxon>Neoptera</taxon>
        <taxon>Endopterygota</taxon>
        <taxon>Diptera</taxon>
        <taxon>Brachycera</taxon>
        <taxon>Muscomorpha</taxon>
        <taxon>Ephydroidea</taxon>
        <taxon>Drosophilidae</taxon>
        <taxon>Drosophila</taxon>
        <taxon>Sophophora</taxon>
    </lineage>
</organism>
<dbReference type="GO" id="GO:0016020">
    <property type="term" value="C:membrane"/>
    <property type="evidence" value="ECO:0007669"/>
    <property type="project" value="UniProtKB-SubCell"/>
</dbReference>
<feature type="transmembrane region" description="Helical" evidence="6">
    <location>
        <begin position="277"/>
        <end position="296"/>
    </location>
</feature>
<accession>A0A3B0KGD2</accession>
<sequence>MFLCVSFSLCSLHTRLDWHIFAANYYKIETIINQRFVLPSSCSFKMVGVAVDPSQADQLSSARNPMIKYMLKTRENHAKEQDEDYSHVFRRKTRFEMFRLSAIAMAIEFAYAAETSFVSPILLSIGVDHKVMTMAWGLSPLIGFFVSPLLGSISDRCKLRWGRRRPIISMLSFGIFCGLILVPYGKDLGVLLGDVGYNYTDTAETVVSNITSFVSEGSVAALVAAEVATGPTASDYKYAVILTILGMVMLDFDADTCQTPARTYLLDMCVPEEQPKAMTMFALFAGFGGTIGYAIGGVDWESTHIGSFLGGNIPTVFGLVTIIFVICYFITVTTFREIPLPLMEKDELLRPMSDAAVKKELKKDNNAIYYIQETTQLELQMVADEEKRAEAMQGSYQNGYSPAMEKSRKDLETQSVAEPPVSLSAYLKSIVVMPYSMRMLALTNLLCWMGHVTYCLYFTDFVGEAVYNGDPTAPPTSEAYLRYEAGVRFGCWGMSIYAFSCSIYSLSVTKLMKWFGTKAVYISGMIYYAIGMLVLGLWPTRWGVLVFSTAAGILYGTIFTVPFILVARYHAKNCFRMRNGETLQLKQARGLGTDVAIISSVVFIAQLIVSVSVGPLVSWMGTTCAVLYASTVMAFLASIAAMFVMYV</sequence>
<feature type="transmembrane region" description="Helical" evidence="6">
    <location>
        <begin position="439"/>
        <end position="459"/>
    </location>
</feature>
<name>A0A3B0KGD2_DROGU</name>
<keyword evidence="3 6" id="KW-0812">Transmembrane</keyword>
<evidence type="ECO:0000256" key="6">
    <source>
        <dbReference type="SAM" id="Phobius"/>
    </source>
</evidence>
<evidence type="ECO:0000256" key="3">
    <source>
        <dbReference type="ARBA" id="ARBA00022692"/>
    </source>
</evidence>
<feature type="transmembrane region" description="Helical" evidence="6">
    <location>
        <begin position="134"/>
        <end position="154"/>
    </location>
</feature>
<feature type="transmembrane region" description="Helical" evidence="6">
    <location>
        <begin position="316"/>
        <end position="335"/>
    </location>
</feature>
<dbReference type="Gene3D" id="1.20.1250.20">
    <property type="entry name" value="MFS general substrate transporter like domains"/>
    <property type="match status" value="2"/>
</dbReference>
<dbReference type="CDD" id="cd17313">
    <property type="entry name" value="MFS_SLC45_SUC"/>
    <property type="match status" value="1"/>
</dbReference>
<keyword evidence="8" id="KW-1185">Reference proteome</keyword>
<feature type="transmembrane region" description="Helical" evidence="6">
    <location>
        <begin position="100"/>
        <end position="122"/>
    </location>
</feature>
<dbReference type="SUPFAM" id="SSF103473">
    <property type="entry name" value="MFS general substrate transporter"/>
    <property type="match status" value="2"/>
</dbReference>
<dbReference type="PANTHER" id="PTHR19432:SF35">
    <property type="entry name" value="SOLUTE CARRIER FAMILY 45 MEMBER 3 ISOFORM X1"/>
    <property type="match status" value="1"/>
</dbReference>
<evidence type="ECO:0000313" key="8">
    <source>
        <dbReference type="Proteomes" id="UP000268350"/>
    </source>
</evidence>
<evidence type="ECO:0000313" key="7">
    <source>
        <dbReference type="EMBL" id="SPP85399.1"/>
    </source>
</evidence>
<dbReference type="Proteomes" id="UP000268350">
    <property type="component" value="Unassembled WGS sequence"/>
</dbReference>
<feature type="transmembrane region" description="Helical" evidence="6">
    <location>
        <begin position="485"/>
        <end position="507"/>
    </location>
</feature>
<dbReference type="OrthoDB" id="28755at2759"/>
<dbReference type="EMBL" id="OUUW01000009">
    <property type="protein sequence ID" value="SPP85399.1"/>
    <property type="molecule type" value="Genomic_DNA"/>
</dbReference>
<evidence type="ECO:0000256" key="4">
    <source>
        <dbReference type="ARBA" id="ARBA00022989"/>
    </source>
</evidence>
<reference evidence="8" key="1">
    <citation type="submission" date="2018-01" db="EMBL/GenBank/DDBJ databases">
        <authorList>
            <person name="Alioto T."/>
            <person name="Alioto T."/>
        </authorList>
    </citation>
    <scope>NUCLEOTIDE SEQUENCE [LARGE SCALE GENOMIC DNA]</scope>
</reference>
<gene>
    <name evidence="7" type="ORF">DGUA_6G015333</name>
</gene>
<feature type="transmembrane region" description="Helical" evidence="6">
    <location>
        <begin position="166"/>
        <end position="185"/>
    </location>
</feature>
<protein>
    <submittedName>
        <fullName evidence="7">Blast:Membrane-associated transporter protein</fullName>
    </submittedName>
</protein>
<feature type="transmembrane region" description="Helical" evidence="6">
    <location>
        <begin position="544"/>
        <end position="570"/>
    </location>
</feature>
<keyword evidence="4 6" id="KW-1133">Transmembrane helix</keyword>
<dbReference type="STRING" id="7266.A0A3B0KGD2"/>
<feature type="transmembrane region" description="Helical" evidence="6">
    <location>
        <begin position="519"/>
        <end position="538"/>
    </location>
</feature>
<evidence type="ECO:0000256" key="5">
    <source>
        <dbReference type="ARBA" id="ARBA00023136"/>
    </source>
</evidence>